<reference evidence="1 2" key="2">
    <citation type="submission" date="2010-03" db="EMBL/GenBank/DDBJ databases">
        <authorList>
            <person name="Pajon A."/>
        </authorList>
    </citation>
    <scope>NUCLEOTIDE SEQUENCE [LARGE SCALE GENOMIC DNA]</scope>
    <source>
        <strain evidence="1 2">GD/7</strain>
    </source>
</reference>
<protein>
    <submittedName>
        <fullName evidence="1">Uncharacterized protein</fullName>
    </submittedName>
</protein>
<reference evidence="1 2" key="1">
    <citation type="submission" date="2010-03" db="EMBL/GenBank/DDBJ databases">
        <title>The genome sequence of Coprococcus catus GD/7.</title>
        <authorList>
            <consortium name="metaHIT consortium -- http://www.metahit.eu/"/>
            <person name="Pajon A."/>
            <person name="Turner K."/>
            <person name="Parkhill J."/>
            <person name="Duncan S."/>
            <person name="Flint H."/>
        </authorList>
    </citation>
    <scope>NUCLEOTIDE SEQUENCE [LARGE SCALE GENOMIC DNA]</scope>
    <source>
        <strain evidence="1 2">GD/7</strain>
    </source>
</reference>
<dbReference type="HOGENOM" id="CLU_220709_1_0_9"/>
<organism evidence="1 2">
    <name type="scientific">Coprococcus catus GD/7</name>
    <dbReference type="NCBI Taxonomy" id="717962"/>
    <lineage>
        <taxon>Bacteria</taxon>
        <taxon>Bacillati</taxon>
        <taxon>Bacillota</taxon>
        <taxon>Clostridia</taxon>
        <taxon>Lachnospirales</taxon>
        <taxon>Lachnospiraceae</taxon>
        <taxon>Coprococcus</taxon>
    </lineage>
</organism>
<dbReference type="EMBL" id="FP929038">
    <property type="protein sequence ID" value="CBK81345.1"/>
    <property type="molecule type" value="Genomic_DNA"/>
</dbReference>
<sequence>MDFLTSLTVAVLAGVICHLICKWLNGDNYFSL</sequence>
<dbReference type="Proteomes" id="UP000008798">
    <property type="component" value="Chromosome"/>
</dbReference>
<proteinExistence type="predicted"/>
<dbReference type="AlphaFoldDB" id="D4JAH4"/>
<dbReference type="KEGG" id="cct:CC1_27230"/>
<name>D4JAH4_9FIRM</name>
<accession>D4JAH4</accession>
<gene>
    <name evidence="1" type="ORF">CC1_27230</name>
</gene>
<evidence type="ECO:0000313" key="1">
    <source>
        <dbReference type="EMBL" id="CBK81345.1"/>
    </source>
</evidence>
<evidence type="ECO:0000313" key="2">
    <source>
        <dbReference type="Proteomes" id="UP000008798"/>
    </source>
</evidence>